<evidence type="ECO:0000313" key="2">
    <source>
        <dbReference type="Proteomes" id="UP000298631"/>
    </source>
</evidence>
<sequence>MTTAGEMVMKTAQVFGVNPVTLESIDRALLNAGLRNKGGRGRSAAQMVGLDICNLALAAVHGVGMKEAPALVAKVSGLPRHLSRLRRQPASDSILDRLAEGTDWAFPQWHDDFSQLPLGQELMRAATLGSAMGVLVDGLAAGALNNEDHHKITVKITNNDPFARLHYEANRMELEVRYGLPDANLPAPAFQMALTLTTDLFEQLADIIRGT</sequence>
<gene>
    <name evidence="1" type="ORF">EOK75_00580</name>
</gene>
<dbReference type="AlphaFoldDB" id="A0A4P8EDK1"/>
<dbReference type="OrthoDB" id="8020152at2"/>
<keyword evidence="2" id="KW-1185">Reference proteome</keyword>
<dbReference type="EMBL" id="CP039964">
    <property type="protein sequence ID" value="QCO54445.1"/>
    <property type="molecule type" value="Genomic_DNA"/>
</dbReference>
<dbReference type="KEGG" id="pseb:EOK75_00580"/>
<dbReference type="RefSeq" id="WP_137192129.1">
    <property type="nucleotide sequence ID" value="NZ_CP039964.1"/>
</dbReference>
<accession>A0A4P8EDK1</accession>
<protein>
    <submittedName>
        <fullName evidence="1">Uncharacterized protein</fullName>
    </submittedName>
</protein>
<organism evidence="1 2">
    <name type="scientific">Pseudorhodobacter turbinis</name>
    <dbReference type="NCBI Taxonomy" id="2500533"/>
    <lineage>
        <taxon>Bacteria</taxon>
        <taxon>Pseudomonadati</taxon>
        <taxon>Pseudomonadota</taxon>
        <taxon>Alphaproteobacteria</taxon>
        <taxon>Rhodobacterales</taxon>
        <taxon>Paracoccaceae</taxon>
        <taxon>Pseudorhodobacter</taxon>
    </lineage>
</organism>
<proteinExistence type="predicted"/>
<dbReference type="Proteomes" id="UP000298631">
    <property type="component" value="Chromosome"/>
</dbReference>
<reference evidence="1 2" key="1">
    <citation type="submission" date="2019-05" db="EMBL/GenBank/DDBJ databases">
        <title>Pseudorhodobacter turbinis sp. nov., isolated from the gut of the Korean turban shell.</title>
        <authorList>
            <person name="Jeong Y.-S."/>
            <person name="Kang W.-R."/>
            <person name="Bae J.-W."/>
        </authorList>
    </citation>
    <scope>NUCLEOTIDE SEQUENCE [LARGE SCALE GENOMIC DNA]</scope>
    <source>
        <strain evidence="1 2">S12M18</strain>
    </source>
</reference>
<name>A0A4P8EDK1_9RHOB</name>
<evidence type="ECO:0000313" key="1">
    <source>
        <dbReference type="EMBL" id="QCO54445.1"/>
    </source>
</evidence>